<feature type="domain" description="Pyruvate/ketoisovalerate oxidoreductase catalytic" evidence="2">
    <location>
        <begin position="10"/>
        <end position="185"/>
    </location>
</feature>
<keyword evidence="1 3" id="KW-0560">Oxidoreductase</keyword>
<comment type="caution">
    <text evidence="3">The sequence shown here is derived from an EMBL/GenBank/DDBJ whole genome shotgun (WGS) entry which is preliminary data.</text>
</comment>
<protein>
    <submittedName>
        <fullName evidence="3">Indolepyruvate oxidoreductase subunit beta</fullName>
        <ecNumber evidence="3">1.2.7.8</ecNumber>
    </submittedName>
</protein>
<sequence>MWNILICGVGGQGILLASDILAEVALESGYDVKKSEVHGMAQRGGSVVSHVRYGEKVYSPLIGVGSADVILSFEKLEALRNIHYLSDDGLVVVNDLEILPLPCASGLEEYPTGILQELRALTPRVELVNGVKLAEKAGSTRTVNVVLLGSLARHLELSESDWLKVIERRVPEKMREINRIAFKLGWSGEK</sequence>
<dbReference type="Gene3D" id="3.40.920.10">
    <property type="entry name" value="Pyruvate-ferredoxin oxidoreductase, PFOR, domain III"/>
    <property type="match status" value="1"/>
</dbReference>
<dbReference type="Pfam" id="PF01558">
    <property type="entry name" value="POR"/>
    <property type="match status" value="1"/>
</dbReference>
<evidence type="ECO:0000259" key="2">
    <source>
        <dbReference type="Pfam" id="PF01558"/>
    </source>
</evidence>
<dbReference type="InterPro" id="IPR002869">
    <property type="entry name" value="Pyrv_flavodox_OxRed_cen"/>
</dbReference>
<dbReference type="PANTHER" id="PTHR43854">
    <property type="entry name" value="INDOLEPYRUVATE OXIDOREDUCTASE SUBUNIT IORB"/>
    <property type="match status" value="1"/>
</dbReference>
<proteinExistence type="predicted"/>
<dbReference type="NCBIfam" id="NF005322">
    <property type="entry name" value="PRK06853.1-2"/>
    <property type="match status" value="1"/>
</dbReference>
<organism evidence="3 4">
    <name type="scientific">candidate division TA06 bacterium DG_26</name>
    <dbReference type="NCBI Taxonomy" id="1703771"/>
    <lineage>
        <taxon>Bacteria</taxon>
        <taxon>Bacteria division TA06</taxon>
    </lineage>
</organism>
<dbReference type="Proteomes" id="UP000051124">
    <property type="component" value="Unassembled WGS sequence"/>
</dbReference>
<evidence type="ECO:0000313" key="4">
    <source>
        <dbReference type="Proteomes" id="UP000051124"/>
    </source>
</evidence>
<keyword evidence="3" id="KW-0670">Pyruvate</keyword>
<accession>A0A0S7WM75</accession>
<dbReference type="EMBL" id="LIZT01000003">
    <property type="protein sequence ID" value="KPJ51277.1"/>
    <property type="molecule type" value="Genomic_DNA"/>
</dbReference>
<dbReference type="SUPFAM" id="SSF53323">
    <property type="entry name" value="Pyruvate-ferredoxin oxidoreductase, PFOR, domain III"/>
    <property type="match status" value="1"/>
</dbReference>
<dbReference type="NCBIfam" id="NF005325">
    <property type="entry name" value="PRK06853.1-5"/>
    <property type="match status" value="1"/>
</dbReference>
<dbReference type="GO" id="GO:0043805">
    <property type="term" value="F:indolepyruvate ferredoxin oxidoreductase activity"/>
    <property type="evidence" value="ECO:0007669"/>
    <property type="project" value="UniProtKB-EC"/>
</dbReference>
<evidence type="ECO:0000313" key="3">
    <source>
        <dbReference type="EMBL" id="KPJ51277.1"/>
    </source>
</evidence>
<dbReference type="InterPro" id="IPR052198">
    <property type="entry name" value="IorB_Oxidoreductase"/>
</dbReference>
<dbReference type="EC" id="1.2.7.8" evidence="3"/>
<dbReference type="PANTHER" id="PTHR43854:SF1">
    <property type="entry name" value="INDOLEPYRUVATE OXIDOREDUCTASE SUBUNIT IORB"/>
    <property type="match status" value="1"/>
</dbReference>
<reference evidence="3 4" key="1">
    <citation type="journal article" date="2015" name="Microbiome">
        <title>Genomic resolution of linkages in carbon, nitrogen, and sulfur cycling among widespread estuary sediment bacteria.</title>
        <authorList>
            <person name="Baker B.J."/>
            <person name="Lazar C.S."/>
            <person name="Teske A.P."/>
            <person name="Dick G.J."/>
        </authorList>
    </citation>
    <scope>NUCLEOTIDE SEQUENCE [LARGE SCALE GENOMIC DNA]</scope>
    <source>
        <strain evidence="3">DG_26</strain>
    </source>
</reference>
<name>A0A0S7WM75_UNCT6</name>
<gene>
    <name evidence="3" type="ORF">AMJ40_00265</name>
</gene>
<dbReference type="InterPro" id="IPR019752">
    <property type="entry name" value="Pyrv/ketoisovalerate_OxRed_cat"/>
</dbReference>
<dbReference type="AlphaFoldDB" id="A0A0S7WM75"/>
<evidence type="ECO:0000256" key="1">
    <source>
        <dbReference type="ARBA" id="ARBA00023002"/>
    </source>
</evidence>
<dbReference type="PATRIC" id="fig|1703771.3.peg.1195"/>